<evidence type="ECO:0000256" key="6">
    <source>
        <dbReference type="ARBA" id="ARBA00012947"/>
    </source>
</evidence>
<organism evidence="13 14">
    <name type="scientific">Streptomyces gottesmaniae</name>
    <dbReference type="NCBI Taxonomy" id="3075518"/>
    <lineage>
        <taxon>Bacteria</taxon>
        <taxon>Bacillati</taxon>
        <taxon>Actinomycetota</taxon>
        <taxon>Actinomycetes</taxon>
        <taxon>Kitasatosporales</taxon>
        <taxon>Streptomycetaceae</taxon>
        <taxon>Streptomyces</taxon>
    </lineage>
</organism>
<evidence type="ECO:0000256" key="7">
    <source>
        <dbReference type="ARBA" id="ARBA00016549"/>
    </source>
</evidence>
<comment type="cofactor">
    <cofactor evidence="2">
        <name>a divalent metal cation</name>
        <dbReference type="ChEBI" id="CHEBI:60240"/>
    </cofactor>
</comment>
<dbReference type="Pfam" id="PF03737">
    <property type="entry name" value="RraA-like"/>
    <property type="match status" value="1"/>
</dbReference>
<evidence type="ECO:0000256" key="2">
    <source>
        <dbReference type="ARBA" id="ARBA00001968"/>
    </source>
</evidence>
<dbReference type="EC" id="4.1.1.112" evidence="6"/>
<dbReference type="RefSeq" id="WP_033531013.1">
    <property type="nucleotide sequence ID" value="NZ_JAVRFJ010000010.1"/>
</dbReference>
<evidence type="ECO:0000256" key="3">
    <source>
        <dbReference type="ARBA" id="ARBA00008621"/>
    </source>
</evidence>
<comment type="catalytic activity">
    <reaction evidence="12">
        <text>oxaloacetate + H(+) = pyruvate + CO2</text>
        <dbReference type="Rhea" id="RHEA:15641"/>
        <dbReference type="ChEBI" id="CHEBI:15361"/>
        <dbReference type="ChEBI" id="CHEBI:15378"/>
        <dbReference type="ChEBI" id="CHEBI:16452"/>
        <dbReference type="ChEBI" id="CHEBI:16526"/>
        <dbReference type="EC" id="4.1.1.112"/>
    </reaction>
</comment>
<evidence type="ECO:0000256" key="5">
    <source>
        <dbReference type="ARBA" id="ARBA00012213"/>
    </source>
</evidence>
<comment type="function">
    <text evidence="8">Catalyzes the aldol cleavage of 4-hydroxy-4-methyl-2-oxoglutarate (HMG) into 2 molecules of pyruvate. Also contains a secondary oxaloacetate (OAA) decarboxylase activity due to the common pyruvate enolate transition state formed following C-C bond cleavage in the retro-aldol and decarboxylation reactions.</text>
</comment>
<comment type="caution">
    <text evidence="13">The sequence shown here is derived from an EMBL/GenBank/DDBJ whole genome shotgun (WGS) entry which is preliminary data.</text>
</comment>
<dbReference type="PANTHER" id="PTHR33254:SF4">
    <property type="entry name" value="4-HYDROXY-4-METHYL-2-OXOGLUTARATE ALDOLASE 3-RELATED"/>
    <property type="match status" value="1"/>
</dbReference>
<gene>
    <name evidence="13" type="ORF">RM704_13795</name>
</gene>
<dbReference type="PANTHER" id="PTHR33254">
    <property type="entry name" value="4-HYDROXY-4-METHYL-2-OXOGLUTARATE ALDOLASE 3-RELATED"/>
    <property type="match status" value="1"/>
</dbReference>
<dbReference type="CDD" id="cd16841">
    <property type="entry name" value="RraA_family"/>
    <property type="match status" value="1"/>
</dbReference>
<dbReference type="Proteomes" id="UP001180737">
    <property type="component" value="Unassembled WGS sequence"/>
</dbReference>
<evidence type="ECO:0000256" key="1">
    <source>
        <dbReference type="ARBA" id="ARBA00001342"/>
    </source>
</evidence>
<evidence type="ECO:0000256" key="11">
    <source>
        <dbReference type="ARBA" id="ARBA00032305"/>
    </source>
</evidence>
<evidence type="ECO:0000256" key="8">
    <source>
        <dbReference type="ARBA" id="ARBA00025046"/>
    </source>
</evidence>
<comment type="catalytic activity">
    <reaction evidence="1">
        <text>4-hydroxy-4-methyl-2-oxoglutarate = 2 pyruvate</text>
        <dbReference type="Rhea" id="RHEA:22748"/>
        <dbReference type="ChEBI" id="CHEBI:15361"/>
        <dbReference type="ChEBI" id="CHEBI:58276"/>
        <dbReference type="EC" id="4.1.3.17"/>
    </reaction>
</comment>
<dbReference type="Gene3D" id="3.50.30.40">
    <property type="entry name" value="Ribonuclease E inhibitor RraA/RraA-like"/>
    <property type="match status" value="1"/>
</dbReference>
<dbReference type="InterPro" id="IPR036704">
    <property type="entry name" value="RraA/RraA-like_sf"/>
</dbReference>
<evidence type="ECO:0000256" key="12">
    <source>
        <dbReference type="ARBA" id="ARBA00047973"/>
    </source>
</evidence>
<protein>
    <recommendedName>
        <fullName evidence="7">Putative 4-hydroxy-4-methyl-2-oxoglutarate aldolase</fullName>
        <ecNumber evidence="6">4.1.1.112</ecNumber>
        <ecNumber evidence="5">4.1.3.17</ecNumber>
    </recommendedName>
    <alternativeName>
        <fullName evidence="11">Oxaloacetate decarboxylase</fullName>
    </alternativeName>
    <alternativeName>
        <fullName evidence="9">Regulator of ribonuclease activity homolog</fullName>
    </alternativeName>
    <alternativeName>
        <fullName evidence="10">RraA-like protein</fullName>
    </alternativeName>
</protein>
<comment type="similarity">
    <text evidence="3">Belongs to the class II aldolase/RraA-like family.</text>
</comment>
<dbReference type="InterPro" id="IPR005493">
    <property type="entry name" value="RraA/RraA-like"/>
</dbReference>
<evidence type="ECO:0000313" key="13">
    <source>
        <dbReference type="EMBL" id="MDT0568528.1"/>
    </source>
</evidence>
<keyword evidence="14" id="KW-1185">Reference proteome</keyword>
<dbReference type="EC" id="4.1.3.17" evidence="5"/>
<dbReference type="SUPFAM" id="SSF89562">
    <property type="entry name" value="RraA-like"/>
    <property type="match status" value="1"/>
</dbReference>
<reference evidence="13" key="1">
    <citation type="submission" date="2024-05" db="EMBL/GenBank/DDBJ databases">
        <title>30 novel species of actinomycetes from the DSMZ collection.</title>
        <authorList>
            <person name="Nouioui I."/>
        </authorList>
    </citation>
    <scope>NUCLEOTIDE SEQUENCE</scope>
    <source>
        <strain evidence="13">DSM 3412</strain>
    </source>
</reference>
<dbReference type="EMBL" id="JAVRFJ010000010">
    <property type="protein sequence ID" value="MDT0568528.1"/>
    <property type="molecule type" value="Genomic_DNA"/>
</dbReference>
<accession>A0ABU2YW18</accession>
<name>A0ABU2YW18_9ACTN</name>
<evidence type="ECO:0000256" key="10">
    <source>
        <dbReference type="ARBA" id="ARBA00030169"/>
    </source>
</evidence>
<evidence type="ECO:0000256" key="9">
    <source>
        <dbReference type="ARBA" id="ARBA00029596"/>
    </source>
</evidence>
<evidence type="ECO:0000256" key="4">
    <source>
        <dbReference type="ARBA" id="ARBA00011233"/>
    </source>
</evidence>
<comment type="subunit">
    <text evidence="4">Homotrimer.</text>
</comment>
<sequence>MSVTTTSESERIRRRLIGQVDPERIRTTEVPRHDPVPLEAWAALPGLSSLVADALDEMGAGAVLGTDAVAPLTLGMRVCGPAVTLRYVGVHGEPGTHRAARAAILAGDRDLYAVARRGDVAVMDCGGVTSAVMGGLSAQWALTAGVAGCLVDGAVRDTTAIVDSGLPVWSRHRNPLAARHRVEAVAVNDVVNIAGRPVRPGDYIVGDADGICIVPHALVPAVAERCLAAHAAEEELTAAIATATDLEELVRALRTTRVAD</sequence>
<proteinExistence type="inferred from homology"/>
<evidence type="ECO:0000313" key="14">
    <source>
        <dbReference type="Proteomes" id="UP001180737"/>
    </source>
</evidence>